<keyword evidence="6 9" id="KW-0560">Oxidoreductase</keyword>
<dbReference type="GO" id="GO:0005737">
    <property type="term" value="C:cytoplasm"/>
    <property type="evidence" value="ECO:0007669"/>
    <property type="project" value="TreeGrafter"/>
</dbReference>
<dbReference type="GO" id="GO:0008677">
    <property type="term" value="F:2-dehydropantoate 2-reductase activity"/>
    <property type="evidence" value="ECO:0007669"/>
    <property type="project" value="UniProtKB-EC"/>
</dbReference>
<comment type="caution">
    <text evidence="12">The sequence shown here is derived from an EMBL/GenBank/DDBJ whole genome shotgun (WGS) entry which is preliminary data.</text>
</comment>
<dbReference type="EMBL" id="QWGR01000004">
    <property type="protein sequence ID" value="RIJ48718.1"/>
    <property type="molecule type" value="Genomic_DNA"/>
</dbReference>
<dbReference type="SUPFAM" id="SSF51735">
    <property type="entry name" value="NAD(P)-binding Rossmann-fold domains"/>
    <property type="match status" value="1"/>
</dbReference>
<dbReference type="Pfam" id="PF02558">
    <property type="entry name" value="ApbA"/>
    <property type="match status" value="1"/>
</dbReference>
<dbReference type="InterPro" id="IPR003710">
    <property type="entry name" value="ApbA"/>
</dbReference>
<evidence type="ECO:0000256" key="2">
    <source>
        <dbReference type="ARBA" id="ARBA00007870"/>
    </source>
</evidence>
<dbReference type="PANTHER" id="PTHR21708:SF26">
    <property type="entry name" value="2-DEHYDROPANTOATE 2-REDUCTASE"/>
    <property type="match status" value="1"/>
</dbReference>
<dbReference type="Pfam" id="PF08546">
    <property type="entry name" value="ApbA_C"/>
    <property type="match status" value="1"/>
</dbReference>
<keyword evidence="9" id="KW-0566">Pantothenate biosynthesis</keyword>
<protein>
    <recommendedName>
        <fullName evidence="4 9">2-dehydropantoate 2-reductase</fullName>
        <ecNumber evidence="3 9">1.1.1.169</ecNumber>
    </recommendedName>
    <alternativeName>
        <fullName evidence="7 9">Ketopantoate reductase</fullName>
    </alternativeName>
</protein>
<sequence>MGLKYAVIGTGAIGGFYGGKLAKAGNEVHFLFRSDFEQVKKNGLQINSVDGDFLLNPVHAYHSTTDMPACDVILVGLKTTANHQLASLLRPILHENSLVVLIQNGLGVEEKLAAELPHTNIAGGLAFICAQKNSPGVISHLDLGRINLGLYRGNKEQLEQVCTDFCKAGVDAHVAESLGYARWHKLVWNVPFNGMCVVLNSNTDRLLENESIRELSHEMMQEVVEAAQKCGYNLDNDLPHKMINMTMKMEPYAPSMKLDFDNKRTLEVEAIYSAPVKAAQKAGYKMKKVAMLEQQLKFINARLS</sequence>
<name>A0A399SYZ2_9BACT</name>
<dbReference type="InterPro" id="IPR008927">
    <property type="entry name" value="6-PGluconate_DH-like_C_sf"/>
</dbReference>
<dbReference type="NCBIfam" id="NF004887">
    <property type="entry name" value="PRK06249.1"/>
    <property type="match status" value="1"/>
</dbReference>
<evidence type="ECO:0000256" key="1">
    <source>
        <dbReference type="ARBA" id="ARBA00004994"/>
    </source>
</evidence>
<keyword evidence="5 9" id="KW-0521">NADP</keyword>
<comment type="function">
    <text evidence="9">Catalyzes the NADPH-dependent reduction of ketopantoate into pantoic acid.</text>
</comment>
<organism evidence="12 13">
    <name type="scientific">Maribellus luteus</name>
    <dbReference type="NCBI Taxonomy" id="2305463"/>
    <lineage>
        <taxon>Bacteria</taxon>
        <taxon>Pseudomonadati</taxon>
        <taxon>Bacteroidota</taxon>
        <taxon>Bacteroidia</taxon>
        <taxon>Marinilabiliales</taxon>
        <taxon>Prolixibacteraceae</taxon>
        <taxon>Maribellus</taxon>
    </lineage>
</organism>
<dbReference type="AlphaFoldDB" id="A0A399SYZ2"/>
<dbReference type="NCBIfam" id="TIGR00745">
    <property type="entry name" value="apbA_panE"/>
    <property type="match status" value="1"/>
</dbReference>
<dbReference type="GO" id="GO:0015940">
    <property type="term" value="P:pantothenate biosynthetic process"/>
    <property type="evidence" value="ECO:0007669"/>
    <property type="project" value="UniProtKB-UniPathway"/>
</dbReference>
<evidence type="ECO:0000256" key="4">
    <source>
        <dbReference type="ARBA" id="ARBA00019465"/>
    </source>
</evidence>
<dbReference type="InterPro" id="IPR051402">
    <property type="entry name" value="KPR-Related"/>
</dbReference>
<dbReference type="Gene3D" id="1.10.1040.10">
    <property type="entry name" value="N-(1-d-carboxylethyl)-l-norvaline Dehydrogenase, domain 2"/>
    <property type="match status" value="1"/>
</dbReference>
<dbReference type="PANTHER" id="PTHR21708">
    <property type="entry name" value="PROBABLE 2-DEHYDROPANTOATE 2-REDUCTASE"/>
    <property type="match status" value="1"/>
</dbReference>
<dbReference type="UniPathway" id="UPA00028">
    <property type="reaction ID" value="UER00004"/>
</dbReference>
<gene>
    <name evidence="12" type="ORF">D1614_09305</name>
</gene>
<evidence type="ECO:0000256" key="3">
    <source>
        <dbReference type="ARBA" id="ARBA00013014"/>
    </source>
</evidence>
<dbReference type="EC" id="1.1.1.169" evidence="3 9"/>
<dbReference type="InterPro" id="IPR036291">
    <property type="entry name" value="NAD(P)-bd_dom_sf"/>
</dbReference>
<evidence type="ECO:0000256" key="9">
    <source>
        <dbReference type="RuleBase" id="RU362068"/>
    </source>
</evidence>
<dbReference type="InterPro" id="IPR013752">
    <property type="entry name" value="KPA_reductase"/>
</dbReference>
<dbReference type="SUPFAM" id="SSF48179">
    <property type="entry name" value="6-phosphogluconate dehydrogenase C-terminal domain-like"/>
    <property type="match status" value="1"/>
</dbReference>
<evidence type="ECO:0000256" key="8">
    <source>
        <dbReference type="ARBA" id="ARBA00048793"/>
    </source>
</evidence>
<evidence type="ECO:0000313" key="12">
    <source>
        <dbReference type="EMBL" id="RIJ48718.1"/>
    </source>
</evidence>
<comment type="catalytic activity">
    <reaction evidence="8 9">
        <text>(R)-pantoate + NADP(+) = 2-dehydropantoate + NADPH + H(+)</text>
        <dbReference type="Rhea" id="RHEA:16233"/>
        <dbReference type="ChEBI" id="CHEBI:11561"/>
        <dbReference type="ChEBI" id="CHEBI:15378"/>
        <dbReference type="ChEBI" id="CHEBI:15980"/>
        <dbReference type="ChEBI" id="CHEBI:57783"/>
        <dbReference type="ChEBI" id="CHEBI:58349"/>
        <dbReference type="EC" id="1.1.1.169"/>
    </reaction>
</comment>
<dbReference type="RefSeq" id="WP_119437640.1">
    <property type="nucleotide sequence ID" value="NZ_QWGR01000004.1"/>
</dbReference>
<comment type="similarity">
    <text evidence="2 9">Belongs to the ketopantoate reductase family.</text>
</comment>
<evidence type="ECO:0000256" key="5">
    <source>
        <dbReference type="ARBA" id="ARBA00022857"/>
    </source>
</evidence>
<dbReference type="FunFam" id="1.10.1040.10:FF:000017">
    <property type="entry name" value="2-dehydropantoate 2-reductase"/>
    <property type="match status" value="1"/>
</dbReference>
<keyword evidence="13" id="KW-1185">Reference proteome</keyword>
<feature type="domain" description="Ketopantoate reductase N-terminal" evidence="10">
    <location>
        <begin position="5"/>
        <end position="152"/>
    </location>
</feature>
<comment type="pathway">
    <text evidence="1 9">Cofactor biosynthesis; (R)-pantothenate biosynthesis; (R)-pantoate from 3-methyl-2-oxobutanoate: step 2/2.</text>
</comment>
<accession>A0A399SYZ2</accession>
<evidence type="ECO:0000256" key="6">
    <source>
        <dbReference type="ARBA" id="ARBA00023002"/>
    </source>
</evidence>
<dbReference type="InterPro" id="IPR013328">
    <property type="entry name" value="6PGD_dom2"/>
</dbReference>
<evidence type="ECO:0000259" key="10">
    <source>
        <dbReference type="Pfam" id="PF02558"/>
    </source>
</evidence>
<dbReference type="InterPro" id="IPR013332">
    <property type="entry name" value="KPR_N"/>
</dbReference>
<dbReference type="Gene3D" id="3.40.50.720">
    <property type="entry name" value="NAD(P)-binding Rossmann-like Domain"/>
    <property type="match status" value="1"/>
</dbReference>
<reference evidence="12 13" key="1">
    <citation type="submission" date="2018-08" db="EMBL/GenBank/DDBJ databases">
        <title>Pallidiluteibacterium maritimus gen. nov., sp. nov., isolated from coastal sediment.</title>
        <authorList>
            <person name="Zhou L.Y."/>
        </authorList>
    </citation>
    <scope>NUCLEOTIDE SEQUENCE [LARGE SCALE GENOMIC DNA]</scope>
    <source>
        <strain evidence="12 13">XSD2</strain>
    </source>
</reference>
<evidence type="ECO:0000256" key="7">
    <source>
        <dbReference type="ARBA" id="ARBA00032024"/>
    </source>
</evidence>
<evidence type="ECO:0000313" key="13">
    <source>
        <dbReference type="Proteomes" id="UP000265926"/>
    </source>
</evidence>
<proteinExistence type="inferred from homology"/>
<dbReference type="Proteomes" id="UP000265926">
    <property type="component" value="Unassembled WGS sequence"/>
</dbReference>
<feature type="domain" description="Ketopantoate reductase C-terminal" evidence="11">
    <location>
        <begin position="181"/>
        <end position="299"/>
    </location>
</feature>
<dbReference type="OrthoDB" id="9800163at2"/>
<evidence type="ECO:0000259" key="11">
    <source>
        <dbReference type="Pfam" id="PF08546"/>
    </source>
</evidence>